<proteinExistence type="predicted"/>
<dbReference type="EMBL" id="JASAOG010000103">
    <property type="protein sequence ID" value="KAK0051512.1"/>
    <property type="molecule type" value="Genomic_DNA"/>
</dbReference>
<protein>
    <submittedName>
        <fullName evidence="2">Uncharacterized protein</fullName>
    </submittedName>
</protein>
<sequence>MECFQTCVDQGNKCFFSKEKLTCIDCGKFRKGYSVPISRCISCQQTHGCKCPEARCQCEEESCLEWFLSLFGLGQKKCTKDNCTSTASKGEERTAQASETEPLEISVCRSKEGFAVTLQRIGSKHQHEKSSKTTIPYEQSRDADKRFKLEDNYAEQRNTVVSTAGTAAGDDDKKRQVEEKGHKKAKDKSPKWTSSNSSTESRGRSRRKRRSRSRSKSGSLKEKEGTRGARGSSVSSSGSRAGKGKSRSCSSSICSCSPIFKPYRHKYSFLKCSSYTLLTAPVNACTSQSHADASLGQKYSRAPSKPCPSSVPGKTLKPCDLSPSQLTCCKEVDKKSSCSSVQSAKMSCNNGAKKCCSRGGEKPTMYPIYNPPCPYFCKLPCRSQSFHSTMVSGPSPRAVCIPSRISTCPSDSPCGRPRCRVPKLSGNRKSRSCPRSCPCPIKSSCCSPPPCMRTCCPKACSCVKCALNSCCQCVSGCKAIPCPPTCTKPCCMPCIRKFQVTPYCIRPRPSERLYSTIPKCIKGSACPCPPGSCLCVQPSRSPKKSCCSLLGTTKPLCCQGFTTSYIKSKQGDAVCQQLLSRYGFSSTPARCCPPICTGMTFCPNPCNTNLCKKMSKPSCMCNLQLGPEIKSCCAARSGGCKSCRPCTKQSGYPSACEKVENCTNSRKPTSPGCKRAQIIVFNNEPCDKPPRKEFFLAPHCLRKTGPRSPVREFMDKMCVHKKKPKELSEEEAGELGVVQKQEKESQPEALPSEKPDQKENEVKEEGEATLDSTAEEKEKVDEKGGGELEAKSSSKKKDGKKSKSSKKTSASDENASAINKEESAEDISENDILLFVSALSPTLSIVDALDETHLKMCRNNNHGCEQCVPRHSLFSQGKYYPGFRLEKSSYDTYGAGLPSNLSSFQKSRELRPSFDIYRLGTYSGPSFGFTTSCFNRPNDKRSSFDEKIFCTSRLSKNWNVNAINTTKFRTNSYNSPKSSNPVVFRNFPKAIIYSKLEGEIQRKIQQIKISSFNCKSNWRKQQLEMPSVVPQQAEAVVTMTEDVEPIQGHDPTTEEFINTSWRVIKQRQSLRNSIRPSMRQSARLSVHPNIRSSMQQNVKNEAPISPEEAVEELARESPKEEAAKAPVEIEKKDSCSSFRCNICSDNNDKDAKQSNCNHDIASVGYSSCASLASENDVIRNDFLIQEKSTAPVTLTAGNTQDKVTPIRMHNERESSVDGNPYELVNMAPKADSRAKNTLFENESGNASMKTHPLLDVSAMAPEVGDEKIESLFSRFNATLQTLIQTKHCANGEPDHVISDLTKQQSGNCGNEIVTDYQSKAASSRISAPHCSMASSLSSVATVTSSTTLSIASVSNIESVHVADPHRFSVVQKMSSLLKNNRSKYGVDGGVSPARGCDTPVRYLVRNAFIPKDRSGVFHAGEVRRCSPSAHIETESLHSDYAVEIATSLASDMCESRCRRDLVSGSSVDPGNESQNHPSSRFHQMCAAPAEDDQLLSASCAHITELLETNSSPGSIFSSAEPDNSKAPSTDVSITQNLFLIMIRLFASPA</sequence>
<reference evidence="2" key="1">
    <citation type="journal article" date="2023" name="PLoS Negl. Trop. Dis.">
        <title>A genome sequence for Biomphalaria pfeifferi, the major vector snail for the human-infecting parasite Schistosoma mansoni.</title>
        <authorList>
            <person name="Bu L."/>
            <person name="Lu L."/>
            <person name="Laidemitt M.R."/>
            <person name="Zhang S.M."/>
            <person name="Mutuku M."/>
            <person name="Mkoji G."/>
            <person name="Steinauer M."/>
            <person name="Loker E.S."/>
        </authorList>
    </citation>
    <scope>NUCLEOTIDE SEQUENCE</scope>
    <source>
        <strain evidence="2">KasaAsao</strain>
    </source>
</reference>
<evidence type="ECO:0000313" key="2">
    <source>
        <dbReference type="EMBL" id="KAK0051512.1"/>
    </source>
</evidence>
<feature type="compositionally biased region" description="Basic and acidic residues" evidence="1">
    <location>
        <begin position="170"/>
        <end position="181"/>
    </location>
</feature>
<feature type="region of interest" description="Disordered" evidence="1">
    <location>
        <begin position="721"/>
        <end position="823"/>
    </location>
</feature>
<name>A0AAD8F4L0_BIOPF</name>
<feature type="compositionally biased region" description="Low complexity" evidence="1">
    <location>
        <begin position="191"/>
        <end position="200"/>
    </location>
</feature>
<evidence type="ECO:0000313" key="3">
    <source>
        <dbReference type="Proteomes" id="UP001233172"/>
    </source>
</evidence>
<feature type="compositionally biased region" description="Basic and acidic residues" evidence="1">
    <location>
        <begin position="740"/>
        <end position="766"/>
    </location>
</feature>
<feature type="compositionally biased region" description="Basic residues" evidence="1">
    <location>
        <begin position="204"/>
        <end position="215"/>
    </location>
</feature>
<gene>
    <name evidence="2" type="ORF">Bpfe_019091</name>
</gene>
<comment type="caution">
    <text evidence="2">The sequence shown here is derived from an EMBL/GenBank/DDBJ whole genome shotgun (WGS) entry which is preliminary data.</text>
</comment>
<keyword evidence="3" id="KW-1185">Reference proteome</keyword>
<feature type="compositionally biased region" description="Basic residues" evidence="1">
    <location>
        <begin position="797"/>
        <end position="806"/>
    </location>
</feature>
<evidence type="ECO:0000256" key="1">
    <source>
        <dbReference type="SAM" id="MobiDB-lite"/>
    </source>
</evidence>
<feature type="compositionally biased region" description="Low complexity" evidence="1">
    <location>
        <begin position="229"/>
        <end position="240"/>
    </location>
</feature>
<dbReference type="Proteomes" id="UP001233172">
    <property type="component" value="Unassembled WGS sequence"/>
</dbReference>
<accession>A0AAD8F4L0</accession>
<organism evidence="2 3">
    <name type="scientific">Biomphalaria pfeifferi</name>
    <name type="common">Bloodfluke planorb</name>
    <name type="synonym">Freshwater snail</name>
    <dbReference type="NCBI Taxonomy" id="112525"/>
    <lineage>
        <taxon>Eukaryota</taxon>
        <taxon>Metazoa</taxon>
        <taxon>Spiralia</taxon>
        <taxon>Lophotrochozoa</taxon>
        <taxon>Mollusca</taxon>
        <taxon>Gastropoda</taxon>
        <taxon>Heterobranchia</taxon>
        <taxon>Euthyneura</taxon>
        <taxon>Panpulmonata</taxon>
        <taxon>Hygrophila</taxon>
        <taxon>Lymnaeoidea</taxon>
        <taxon>Planorbidae</taxon>
        <taxon>Biomphalaria</taxon>
    </lineage>
</organism>
<feature type="region of interest" description="Disordered" evidence="1">
    <location>
        <begin position="158"/>
        <end position="252"/>
    </location>
</feature>
<feature type="region of interest" description="Disordered" evidence="1">
    <location>
        <begin position="120"/>
        <end position="143"/>
    </location>
</feature>
<feature type="compositionally biased region" description="Basic and acidic residues" evidence="1">
    <location>
        <begin position="774"/>
        <end position="796"/>
    </location>
</feature>
<reference evidence="2" key="2">
    <citation type="submission" date="2023-04" db="EMBL/GenBank/DDBJ databases">
        <authorList>
            <person name="Bu L."/>
            <person name="Lu L."/>
            <person name="Laidemitt M.R."/>
            <person name="Zhang S.M."/>
            <person name="Mutuku M."/>
            <person name="Mkoji G."/>
            <person name="Steinauer M."/>
            <person name="Loker E.S."/>
        </authorList>
    </citation>
    <scope>NUCLEOTIDE SEQUENCE</scope>
    <source>
        <strain evidence="2">KasaAsao</strain>
        <tissue evidence="2">Whole Snail</tissue>
    </source>
</reference>